<evidence type="ECO:0000313" key="2">
    <source>
        <dbReference type="Proteomes" id="UP000624709"/>
    </source>
</evidence>
<comment type="caution">
    <text evidence="1">The sequence shown here is derived from an EMBL/GenBank/DDBJ whole genome shotgun (WGS) entry which is preliminary data.</text>
</comment>
<keyword evidence="2" id="KW-1185">Reference proteome</keyword>
<reference evidence="1 2" key="1">
    <citation type="submission" date="2021-01" db="EMBL/GenBank/DDBJ databases">
        <title>Whole genome shotgun sequence of Actinoplanes palleronii NBRC 14916.</title>
        <authorList>
            <person name="Komaki H."/>
            <person name="Tamura T."/>
        </authorList>
    </citation>
    <scope>NUCLEOTIDE SEQUENCE [LARGE SCALE GENOMIC DNA]</scope>
    <source>
        <strain evidence="1 2">NBRC 14916</strain>
    </source>
</reference>
<proteinExistence type="predicted"/>
<dbReference type="RefSeq" id="WP_203830408.1">
    <property type="nucleotide sequence ID" value="NZ_BAAATY010000012.1"/>
</dbReference>
<gene>
    <name evidence="1" type="ORF">Apa02nite_088250</name>
</gene>
<dbReference type="EMBL" id="BOMS01000156">
    <property type="protein sequence ID" value="GIE72717.1"/>
    <property type="molecule type" value="Genomic_DNA"/>
</dbReference>
<sequence>MGHEERAAAPVMNRRAVITLDFPGPVPAICQLRPAPAAAAAAAGDRFVVQRELAPAGTGVPMMVRIRVLDALDRPLPGAVLEISQRAPEPSAPDLCGAQMTDPHGYAEFKTVFPGWDADRPAGFDVTLYLAGARDTGRFHFPAQVTGQVATLPAYRRNPAPLPPPEQPAGIMHVVPRDRYDLAAGLLATISAVTDR</sequence>
<evidence type="ECO:0000313" key="1">
    <source>
        <dbReference type="EMBL" id="GIE72717.1"/>
    </source>
</evidence>
<dbReference type="Proteomes" id="UP000624709">
    <property type="component" value="Unassembled WGS sequence"/>
</dbReference>
<protein>
    <submittedName>
        <fullName evidence="1">Uncharacterized protein</fullName>
    </submittedName>
</protein>
<name>A0ABQ4BQ13_9ACTN</name>
<accession>A0ABQ4BQ13</accession>
<organism evidence="1 2">
    <name type="scientific">Actinoplanes palleronii</name>
    <dbReference type="NCBI Taxonomy" id="113570"/>
    <lineage>
        <taxon>Bacteria</taxon>
        <taxon>Bacillati</taxon>
        <taxon>Actinomycetota</taxon>
        <taxon>Actinomycetes</taxon>
        <taxon>Micromonosporales</taxon>
        <taxon>Micromonosporaceae</taxon>
        <taxon>Actinoplanes</taxon>
    </lineage>
</organism>
<dbReference type="InterPro" id="IPR015889">
    <property type="entry name" value="Intradiol_dOase_core"/>
</dbReference>
<dbReference type="SUPFAM" id="SSF49482">
    <property type="entry name" value="Aromatic compound dioxygenase"/>
    <property type="match status" value="1"/>
</dbReference>
<dbReference type="Gene3D" id="2.60.130.10">
    <property type="entry name" value="Aromatic compound dioxygenase"/>
    <property type="match status" value="1"/>
</dbReference>